<name>A0ABC8ZG68_9POAL</name>
<reference evidence="2" key="1">
    <citation type="submission" date="2024-06" db="EMBL/GenBank/DDBJ databases">
        <authorList>
            <person name="Ryan C."/>
        </authorList>
    </citation>
    <scope>NUCLEOTIDE SEQUENCE [LARGE SCALE GENOMIC DNA]</scope>
</reference>
<accession>A0ABC8ZG68</accession>
<dbReference type="EMBL" id="OZ075129">
    <property type="protein sequence ID" value="CAL4961109.1"/>
    <property type="molecule type" value="Genomic_DNA"/>
</dbReference>
<evidence type="ECO:0000313" key="1">
    <source>
        <dbReference type="EMBL" id="CAL4961109.1"/>
    </source>
</evidence>
<sequence length="188" mass="21550">MCNFCRHAEGFSVAMSRGLMPSPEKMDRQRDCKIVKKIMNSACFYSPTAASDRHFYHASVNELHKVLLCSSIFQEGLFAKQTVGIFKCHWLKLMDITSRVDNRLSHDDVTRCHKDPAPAIIVRKYQLDDIPEPFVPYIIKNKQKPHALEATQEKFLELPLTERARLCGGDPYQPLGHLTEDSSQLHHV</sequence>
<evidence type="ECO:0000313" key="2">
    <source>
        <dbReference type="Proteomes" id="UP001497457"/>
    </source>
</evidence>
<dbReference type="Proteomes" id="UP001497457">
    <property type="component" value="Chromosome 19rd"/>
</dbReference>
<gene>
    <name evidence="1" type="ORF">URODEC1_LOCUS44818</name>
</gene>
<organism evidence="1 2">
    <name type="scientific">Urochloa decumbens</name>
    <dbReference type="NCBI Taxonomy" id="240449"/>
    <lineage>
        <taxon>Eukaryota</taxon>
        <taxon>Viridiplantae</taxon>
        <taxon>Streptophyta</taxon>
        <taxon>Embryophyta</taxon>
        <taxon>Tracheophyta</taxon>
        <taxon>Spermatophyta</taxon>
        <taxon>Magnoliopsida</taxon>
        <taxon>Liliopsida</taxon>
        <taxon>Poales</taxon>
        <taxon>Poaceae</taxon>
        <taxon>PACMAD clade</taxon>
        <taxon>Panicoideae</taxon>
        <taxon>Panicodae</taxon>
        <taxon>Paniceae</taxon>
        <taxon>Melinidinae</taxon>
        <taxon>Urochloa</taxon>
    </lineage>
</organism>
<proteinExistence type="predicted"/>
<reference evidence="1 2" key="2">
    <citation type="submission" date="2024-10" db="EMBL/GenBank/DDBJ databases">
        <authorList>
            <person name="Ryan C."/>
        </authorList>
    </citation>
    <scope>NUCLEOTIDE SEQUENCE [LARGE SCALE GENOMIC DNA]</scope>
</reference>
<dbReference type="AlphaFoldDB" id="A0ABC8ZG68"/>
<keyword evidence="2" id="KW-1185">Reference proteome</keyword>
<protein>
    <submittedName>
        <fullName evidence="1">Uncharacterized protein</fullName>
    </submittedName>
</protein>